<dbReference type="FunFam" id="1.25.40.10:FF:000090">
    <property type="entry name" value="Pentatricopeptide repeat-containing protein, chloroplastic"/>
    <property type="match status" value="1"/>
</dbReference>
<accession>A0A7J7C6T5</accession>
<dbReference type="InterPro" id="IPR002885">
    <property type="entry name" value="PPR_rpt"/>
</dbReference>
<dbReference type="InterPro" id="IPR046848">
    <property type="entry name" value="E_motif"/>
</dbReference>
<dbReference type="Pfam" id="PF01535">
    <property type="entry name" value="PPR"/>
    <property type="match status" value="5"/>
</dbReference>
<dbReference type="AlphaFoldDB" id="A0A7J7C6T5"/>
<feature type="repeat" description="PPR" evidence="2">
    <location>
        <begin position="244"/>
        <end position="278"/>
    </location>
</feature>
<evidence type="ECO:0000256" key="2">
    <source>
        <dbReference type="PROSITE-ProRule" id="PRU00708"/>
    </source>
</evidence>
<sequence>MKRHDQVSWTSIISGLSRMGQGKEAIWMFKEMLDSNSKPNCLTYVSVISACKGVEETFDQGTMLHAHVLKLGFNNNSFVVSSLINCYAKCGRPYQAVLLFDEATVRDTILFNSMIAAYSLNLYGEEALKLFIRMRNEDASPSDHTLTNVLNACGSLTLLHQGRQVHSLVTKLCSEKSVFLTSALIDMYSKCGSIGDARFLFDETLEKNDVVWTSMILGYAQSGKGADALELFERFEILDGNKLDHICFTAVLTACNHAGFVDKGIEYFNKMRDYGLVPQLDQFACLIDLYARNGHLRKAKELMEEMPYEPNYVMWSSFLHSCNSYGEVELGREAAYQLFKMEPWNAASYIMLANIYAKAGLWNEVTEVRKLMQQKGVRKSAGWSWVEVDKELHVFSVGDATHPESQKIYEGLEKLNFEMKEAGYIQKQLYEPEGIIYCQL</sequence>
<dbReference type="InterPro" id="IPR011990">
    <property type="entry name" value="TPR-like_helical_dom_sf"/>
</dbReference>
<feature type="repeat" description="PPR" evidence="2">
    <location>
        <begin position="345"/>
        <end position="379"/>
    </location>
</feature>
<dbReference type="GO" id="GO:0009451">
    <property type="term" value="P:RNA modification"/>
    <property type="evidence" value="ECO:0007669"/>
    <property type="project" value="InterPro"/>
</dbReference>
<dbReference type="PROSITE" id="PS51375">
    <property type="entry name" value="PPR"/>
    <property type="match status" value="4"/>
</dbReference>
<dbReference type="Pfam" id="PF13041">
    <property type="entry name" value="PPR_2"/>
    <property type="match status" value="2"/>
</dbReference>
<organism evidence="3 4">
    <name type="scientific">Tripterygium wilfordii</name>
    <name type="common">Thunder God vine</name>
    <dbReference type="NCBI Taxonomy" id="458696"/>
    <lineage>
        <taxon>Eukaryota</taxon>
        <taxon>Viridiplantae</taxon>
        <taxon>Streptophyta</taxon>
        <taxon>Embryophyta</taxon>
        <taxon>Tracheophyta</taxon>
        <taxon>Spermatophyta</taxon>
        <taxon>Magnoliopsida</taxon>
        <taxon>eudicotyledons</taxon>
        <taxon>Gunneridae</taxon>
        <taxon>Pentapetalae</taxon>
        <taxon>rosids</taxon>
        <taxon>fabids</taxon>
        <taxon>Celastrales</taxon>
        <taxon>Celastraceae</taxon>
        <taxon>Tripterygium</taxon>
    </lineage>
</organism>
<dbReference type="SUPFAM" id="SSF48452">
    <property type="entry name" value="TPR-like"/>
    <property type="match status" value="1"/>
</dbReference>
<keyword evidence="4" id="KW-1185">Reference proteome</keyword>
<dbReference type="GO" id="GO:0003723">
    <property type="term" value="F:RNA binding"/>
    <property type="evidence" value="ECO:0007669"/>
    <property type="project" value="InterPro"/>
</dbReference>
<dbReference type="PANTHER" id="PTHR47926">
    <property type="entry name" value="PENTATRICOPEPTIDE REPEAT-CONTAINING PROTEIN"/>
    <property type="match status" value="1"/>
</dbReference>
<feature type="repeat" description="PPR" evidence="2">
    <location>
        <begin position="107"/>
        <end position="141"/>
    </location>
</feature>
<evidence type="ECO:0000313" key="4">
    <source>
        <dbReference type="Proteomes" id="UP000593562"/>
    </source>
</evidence>
<reference evidence="3 4" key="1">
    <citation type="journal article" date="2020" name="Nat. Commun.">
        <title>Genome of Tripterygium wilfordii and identification of cytochrome P450 involved in triptolide biosynthesis.</title>
        <authorList>
            <person name="Tu L."/>
            <person name="Su P."/>
            <person name="Zhang Z."/>
            <person name="Gao L."/>
            <person name="Wang J."/>
            <person name="Hu T."/>
            <person name="Zhou J."/>
            <person name="Zhang Y."/>
            <person name="Zhao Y."/>
            <person name="Liu Y."/>
            <person name="Song Y."/>
            <person name="Tong Y."/>
            <person name="Lu Y."/>
            <person name="Yang J."/>
            <person name="Xu C."/>
            <person name="Jia M."/>
            <person name="Peters R.J."/>
            <person name="Huang L."/>
            <person name="Gao W."/>
        </authorList>
    </citation>
    <scope>NUCLEOTIDE SEQUENCE [LARGE SCALE GENOMIC DNA]</scope>
    <source>
        <strain evidence="4">cv. XIE 37</strain>
        <tissue evidence="3">Leaf</tissue>
    </source>
</reference>
<dbReference type="Proteomes" id="UP000593562">
    <property type="component" value="Unassembled WGS sequence"/>
</dbReference>
<comment type="caution">
    <text evidence="3">The sequence shown here is derived from an EMBL/GenBank/DDBJ whole genome shotgun (WGS) entry which is preliminary data.</text>
</comment>
<dbReference type="Pfam" id="PF20431">
    <property type="entry name" value="E_motif"/>
    <property type="match status" value="1"/>
</dbReference>
<dbReference type="InParanoid" id="A0A7J7C6T5"/>
<dbReference type="EMBL" id="JAAARO010000020">
    <property type="protein sequence ID" value="KAF5729863.1"/>
    <property type="molecule type" value="Genomic_DNA"/>
</dbReference>
<gene>
    <name evidence="3" type="ORF">HS088_TW20G00228</name>
</gene>
<protein>
    <submittedName>
        <fullName evidence="3">Pentatricopeptide repeat-containing protein</fullName>
    </submittedName>
</protein>
<feature type="repeat" description="PPR" evidence="2">
    <location>
        <begin position="5"/>
        <end position="39"/>
    </location>
</feature>
<name>A0A7J7C6T5_TRIWF</name>
<proteinExistence type="predicted"/>
<keyword evidence="1" id="KW-0677">Repeat</keyword>
<dbReference type="FunFam" id="1.25.40.10:FF:000381">
    <property type="entry name" value="Pentatricopeptide repeat-containing protein"/>
    <property type="match status" value="1"/>
</dbReference>
<evidence type="ECO:0000313" key="3">
    <source>
        <dbReference type="EMBL" id="KAF5729863.1"/>
    </source>
</evidence>
<dbReference type="Gene3D" id="1.25.40.10">
    <property type="entry name" value="Tetratricopeptide repeat domain"/>
    <property type="match status" value="3"/>
</dbReference>
<dbReference type="NCBIfam" id="TIGR00756">
    <property type="entry name" value="PPR"/>
    <property type="match status" value="3"/>
</dbReference>
<dbReference type="PANTHER" id="PTHR47926:SF471">
    <property type="entry name" value="DYW DOMAIN-CONTAINING PROTEIN"/>
    <property type="match status" value="1"/>
</dbReference>
<dbReference type="InterPro" id="IPR046960">
    <property type="entry name" value="PPR_At4g14850-like_plant"/>
</dbReference>
<evidence type="ECO:0000256" key="1">
    <source>
        <dbReference type="ARBA" id="ARBA00022737"/>
    </source>
</evidence>